<name>A0A381VWD0_9ZZZZ</name>
<dbReference type="EMBL" id="UINC01009815">
    <property type="protein sequence ID" value="SVA43913.1"/>
    <property type="molecule type" value="Genomic_DNA"/>
</dbReference>
<dbReference type="Pfam" id="PF02602">
    <property type="entry name" value="HEM4"/>
    <property type="match status" value="1"/>
</dbReference>
<dbReference type="AlphaFoldDB" id="A0A381VWD0"/>
<proteinExistence type="predicted"/>
<evidence type="ECO:0000313" key="2">
    <source>
        <dbReference type="EMBL" id="SVA43913.1"/>
    </source>
</evidence>
<dbReference type="CDD" id="cd06578">
    <property type="entry name" value="HemD"/>
    <property type="match status" value="1"/>
</dbReference>
<feature type="domain" description="Tetrapyrrole biosynthesis uroporphyrinogen III synthase" evidence="1">
    <location>
        <begin position="19"/>
        <end position="263"/>
    </location>
</feature>
<sequence>MAASLSGKVVAFLESRMQSEMAGLIERHGGTPYSAPVLQEIYLEDSPEVRQLIQDICAEQVHVVVLLTGVGTQALVETAAAMGVEQEFIQSLNNKTIIARSPKPGGVLRRHKIHIDVMPPEPYTSQDLIQAIQDMDLSGKEVAVQAYGGPNNFLSRSLQEKGANVREVTLYSWGIPEDTQPVMGLIDDLALGKIDAMAFTSGPQVENLLAVAAQMGKEESLRESLGQPSLSIASIGPVCSRKLREKNIKIDVEPEHVHMGNLVITLAERLNPGG</sequence>
<dbReference type="InterPro" id="IPR036108">
    <property type="entry name" value="4pyrrol_syn_uPrphyn_synt_sf"/>
</dbReference>
<reference evidence="2" key="1">
    <citation type="submission" date="2018-05" db="EMBL/GenBank/DDBJ databases">
        <authorList>
            <person name="Lanie J.A."/>
            <person name="Ng W.-L."/>
            <person name="Kazmierczak K.M."/>
            <person name="Andrzejewski T.M."/>
            <person name="Davidsen T.M."/>
            <person name="Wayne K.J."/>
            <person name="Tettelin H."/>
            <person name="Glass J.I."/>
            <person name="Rusch D."/>
            <person name="Podicherti R."/>
            <person name="Tsui H.-C.T."/>
            <person name="Winkler M.E."/>
        </authorList>
    </citation>
    <scope>NUCLEOTIDE SEQUENCE</scope>
</reference>
<dbReference type="GO" id="GO:0004852">
    <property type="term" value="F:uroporphyrinogen-III synthase activity"/>
    <property type="evidence" value="ECO:0007669"/>
    <property type="project" value="InterPro"/>
</dbReference>
<organism evidence="2">
    <name type="scientific">marine metagenome</name>
    <dbReference type="NCBI Taxonomy" id="408172"/>
    <lineage>
        <taxon>unclassified sequences</taxon>
        <taxon>metagenomes</taxon>
        <taxon>ecological metagenomes</taxon>
    </lineage>
</organism>
<dbReference type="GO" id="GO:0006780">
    <property type="term" value="P:uroporphyrinogen III biosynthetic process"/>
    <property type="evidence" value="ECO:0007669"/>
    <property type="project" value="InterPro"/>
</dbReference>
<dbReference type="Gene3D" id="3.40.50.10090">
    <property type="match status" value="2"/>
</dbReference>
<gene>
    <name evidence="2" type="ORF">METZ01_LOCUS96767</name>
</gene>
<dbReference type="InterPro" id="IPR039793">
    <property type="entry name" value="UROS/Hem4"/>
</dbReference>
<protein>
    <recommendedName>
        <fullName evidence="1">Tetrapyrrole biosynthesis uroporphyrinogen III synthase domain-containing protein</fullName>
    </recommendedName>
</protein>
<accession>A0A381VWD0</accession>
<dbReference type="PANTHER" id="PTHR40082:SF1">
    <property type="entry name" value="BLR5956 PROTEIN"/>
    <property type="match status" value="1"/>
</dbReference>
<dbReference type="PANTHER" id="PTHR40082">
    <property type="entry name" value="BLR5956 PROTEIN"/>
    <property type="match status" value="1"/>
</dbReference>
<evidence type="ECO:0000259" key="1">
    <source>
        <dbReference type="Pfam" id="PF02602"/>
    </source>
</evidence>
<dbReference type="InterPro" id="IPR003754">
    <property type="entry name" value="4pyrrol_synth_uPrphyn_synth"/>
</dbReference>
<dbReference type="SUPFAM" id="SSF69618">
    <property type="entry name" value="HemD-like"/>
    <property type="match status" value="1"/>
</dbReference>